<name>A0A6M3XVC7_9ZZZZ</name>
<reference evidence="1" key="1">
    <citation type="submission" date="2020-03" db="EMBL/GenBank/DDBJ databases">
        <title>The deep terrestrial virosphere.</title>
        <authorList>
            <person name="Holmfeldt K."/>
            <person name="Nilsson E."/>
            <person name="Simone D."/>
            <person name="Lopez-Fernandez M."/>
            <person name="Wu X."/>
            <person name="de Brujin I."/>
            <person name="Lundin D."/>
            <person name="Andersson A."/>
            <person name="Bertilsson S."/>
            <person name="Dopson M."/>
        </authorList>
    </citation>
    <scope>NUCLEOTIDE SEQUENCE</scope>
    <source>
        <strain evidence="1">TM448B02743</strain>
    </source>
</reference>
<organism evidence="1">
    <name type="scientific">viral metagenome</name>
    <dbReference type="NCBI Taxonomy" id="1070528"/>
    <lineage>
        <taxon>unclassified sequences</taxon>
        <taxon>metagenomes</taxon>
        <taxon>organismal metagenomes</taxon>
    </lineage>
</organism>
<protein>
    <submittedName>
        <fullName evidence="1">Putative peptidase</fullName>
    </submittedName>
</protein>
<gene>
    <name evidence="1" type="ORF">TM448B02743_0005</name>
</gene>
<accession>A0A6M3XVC7</accession>
<dbReference type="AlphaFoldDB" id="A0A6M3XVC7"/>
<proteinExistence type="predicted"/>
<dbReference type="EMBL" id="MT144946">
    <property type="protein sequence ID" value="QJI01733.1"/>
    <property type="molecule type" value="Genomic_DNA"/>
</dbReference>
<evidence type="ECO:0000313" key="1">
    <source>
        <dbReference type="EMBL" id="QJI01733.1"/>
    </source>
</evidence>
<sequence length="365" mass="40248">MSSANPAVMREQLRSAQWNYDDARYMGVSEIISSHRALHDSFGVQGFEAVLDIEQEYSKLLRGLGIEHRYDDALSKAAGTYIESPREPTLIEVKYYLQEIGLDAGAVDLVRDVGGGSVFINVKSKLLAGLESSIVKAMNRYMPPGLQLKHVTRGMKEGFVEKLPAYGLKLESTHFDTGVQVTLWDSVTARLRASAASASSVFKATMDPIVPFKMLIQKAIEADSEEVDGGPVTVTGVVLEPEIVDGTVSKDSTTGEICEGDIYSVEEIRKGMCWWMENASASFSYLHMEKGGYPLTGTEVVLHECWQTRVDQTIGTQSIKAGTWMMTTKVRDLKLCKDIREGRINSWSVGMRAMGGIERVQEAAQ</sequence>